<comment type="caution">
    <text evidence="1">The sequence shown here is derived from an EMBL/GenBank/DDBJ whole genome shotgun (WGS) entry which is preliminary data.</text>
</comment>
<proteinExistence type="predicted"/>
<dbReference type="AlphaFoldDB" id="A0ABD4E618"/>
<organism evidence="1 2">
    <name type="scientific">Burkholderia ubonensis</name>
    <dbReference type="NCBI Taxonomy" id="101571"/>
    <lineage>
        <taxon>Bacteria</taxon>
        <taxon>Pseudomonadati</taxon>
        <taxon>Pseudomonadota</taxon>
        <taxon>Betaproteobacteria</taxon>
        <taxon>Burkholderiales</taxon>
        <taxon>Burkholderiaceae</taxon>
        <taxon>Burkholderia</taxon>
        <taxon>Burkholderia cepacia complex</taxon>
    </lineage>
</organism>
<dbReference type="Proteomes" id="UP000057910">
    <property type="component" value="Unassembled WGS sequence"/>
</dbReference>
<gene>
    <name evidence="1" type="ORF">WJ68_04615</name>
</gene>
<dbReference type="RefSeq" id="WP_060038645.1">
    <property type="nucleotide sequence ID" value="NZ_LPAD01000034.1"/>
</dbReference>
<dbReference type="EMBL" id="LPAD01000034">
    <property type="protein sequence ID" value="KVN88825.1"/>
    <property type="molecule type" value="Genomic_DNA"/>
</dbReference>
<accession>A0ABD4E618</accession>
<sequence length="370" mass="40137">MLYTEDDGTLVGIGSTPGTTYENLYRVSDTAITPLVIHFTDLYWSYSSSVSIVGGIDPHDGHSTIYYALRNGVVQALPASGSWQPRAMNGRGDELLVKSDVNQATILRAIFKNKSGTSQVVDFAPKLPINGYAFYDVGIDDDGNLGFFLNVGQPDGSGWMGVYIKRPTDNEPILIAESGRNAYGPVWSSAANVETFQHIDRGVYVGGDTVYFAGAEWPTPIPTNPGLARHNIWTEGVYRADLTGVSRTSTQRFYDVAPRYTDAWFRDIRPIAASKTLGLAFCSMTAGLISVSQGWFVFLGIISPDGTRQTVLNIGDPLRDGWFYRVGTPSGWTTVSAQGAFVVAVQLDNAGSPYGDPADVRFAMIQPNGK</sequence>
<evidence type="ECO:0000313" key="1">
    <source>
        <dbReference type="EMBL" id="KVN88825.1"/>
    </source>
</evidence>
<name>A0ABD4E618_9BURK</name>
<reference evidence="1 2" key="1">
    <citation type="submission" date="2015-11" db="EMBL/GenBank/DDBJ databases">
        <title>Expanding the genomic diversity of Burkholderia species for the development of highly accurate diagnostics.</title>
        <authorList>
            <person name="Sahl J."/>
            <person name="Keim P."/>
            <person name="Wagner D."/>
        </authorList>
    </citation>
    <scope>NUCLEOTIDE SEQUENCE [LARGE SCALE GENOMIC DNA]</scope>
    <source>
        <strain evidence="1 2">MSMB1585WGS</strain>
    </source>
</reference>
<protein>
    <submittedName>
        <fullName evidence="1">Uncharacterized protein</fullName>
    </submittedName>
</protein>
<evidence type="ECO:0000313" key="2">
    <source>
        <dbReference type="Proteomes" id="UP000057910"/>
    </source>
</evidence>